<feature type="transmembrane region" description="Helical" evidence="6">
    <location>
        <begin position="233"/>
        <end position="253"/>
    </location>
</feature>
<dbReference type="Pfam" id="PF01363">
    <property type="entry name" value="FYVE"/>
    <property type="match status" value="1"/>
</dbReference>
<dbReference type="EMBL" id="DAKRPA010000257">
    <property type="protein sequence ID" value="DAZ94312.1"/>
    <property type="molecule type" value="Genomic_DNA"/>
</dbReference>
<reference evidence="8" key="2">
    <citation type="journal article" date="2023" name="Microbiol Resour">
        <title>Decontamination and Annotation of the Draft Genome Sequence of the Oomycete Lagenidium giganteum ARSEF 373.</title>
        <authorList>
            <person name="Morgan W.R."/>
            <person name="Tartar A."/>
        </authorList>
    </citation>
    <scope>NUCLEOTIDE SEQUENCE</scope>
    <source>
        <strain evidence="8">ARSEF 373</strain>
    </source>
</reference>
<dbReference type="GO" id="GO:0008333">
    <property type="term" value="P:endosome to lysosome transport"/>
    <property type="evidence" value="ECO:0007669"/>
    <property type="project" value="TreeGrafter"/>
</dbReference>
<keyword evidence="6" id="KW-0472">Membrane</keyword>
<dbReference type="InterPro" id="IPR051765">
    <property type="entry name" value="PH_domain-containing_F"/>
</dbReference>
<proteinExistence type="predicted"/>
<keyword evidence="2 4" id="KW-0863">Zinc-finger</keyword>
<dbReference type="SMART" id="SM00064">
    <property type="entry name" value="FYVE"/>
    <property type="match status" value="1"/>
</dbReference>
<evidence type="ECO:0000256" key="4">
    <source>
        <dbReference type="PROSITE-ProRule" id="PRU00091"/>
    </source>
</evidence>
<feature type="region of interest" description="Disordered" evidence="5">
    <location>
        <begin position="146"/>
        <end position="208"/>
    </location>
</feature>
<dbReference type="PANTHER" id="PTHR46280">
    <property type="entry name" value="PLECKSTRIN HOMOLOGY DOMAIN-CONTAINING FAMILY F MEMBER 2-RELATED"/>
    <property type="match status" value="1"/>
</dbReference>
<evidence type="ECO:0000259" key="7">
    <source>
        <dbReference type="PROSITE" id="PS50178"/>
    </source>
</evidence>
<dbReference type="SUPFAM" id="SSF57903">
    <property type="entry name" value="FYVE/PHD zinc finger"/>
    <property type="match status" value="1"/>
</dbReference>
<dbReference type="GO" id="GO:0007032">
    <property type="term" value="P:endosome organization"/>
    <property type="evidence" value="ECO:0007669"/>
    <property type="project" value="TreeGrafter"/>
</dbReference>
<name>A0AAV2YGZ9_9STRA</name>
<evidence type="ECO:0000256" key="2">
    <source>
        <dbReference type="ARBA" id="ARBA00022771"/>
    </source>
</evidence>
<sequence>MATPVLVTAASTSSDDGPDKTRTLSQPQLHQSTLFKRMSAHAMGMEPDALCHRSHWVPKSTRTDCSNCKKAFRLWSAKHHCRLCGEVVCGPCSTKRILFQRKSVRTCDDCINTNVQSIAEYNRCSSAGDFAGWDSSRDSALGALTDDTATTKRDSSSSTSSGCASSPEVDGSRRRVALAKPASQPPATAAAPAPTPAPARPSPTAATSKKSDADCALYLYKSTRRSEEWRSQLPYALVLVLVTVAGVTNYLAYF</sequence>
<dbReference type="Proteomes" id="UP001146120">
    <property type="component" value="Unassembled WGS sequence"/>
</dbReference>
<evidence type="ECO:0000256" key="3">
    <source>
        <dbReference type="ARBA" id="ARBA00022833"/>
    </source>
</evidence>
<dbReference type="GO" id="GO:0005769">
    <property type="term" value="C:early endosome"/>
    <property type="evidence" value="ECO:0007669"/>
    <property type="project" value="TreeGrafter"/>
</dbReference>
<keyword evidence="1" id="KW-0479">Metal-binding</keyword>
<dbReference type="AlphaFoldDB" id="A0AAV2YGZ9"/>
<dbReference type="Gene3D" id="3.30.40.10">
    <property type="entry name" value="Zinc/RING finger domain, C3HC4 (zinc finger)"/>
    <property type="match status" value="1"/>
</dbReference>
<organism evidence="8 9">
    <name type="scientific">Lagenidium giganteum</name>
    <dbReference type="NCBI Taxonomy" id="4803"/>
    <lineage>
        <taxon>Eukaryota</taxon>
        <taxon>Sar</taxon>
        <taxon>Stramenopiles</taxon>
        <taxon>Oomycota</taxon>
        <taxon>Peronosporomycetes</taxon>
        <taxon>Pythiales</taxon>
        <taxon>Pythiaceae</taxon>
    </lineage>
</organism>
<keyword evidence="6" id="KW-0812">Transmembrane</keyword>
<evidence type="ECO:0000313" key="9">
    <source>
        <dbReference type="Proteomes" id="UP001146120"/>
    </source>
</evidence>
<gene>
    <name evidence="8" type="ORF">N0F65_012081</name>
</gene>
<feature type="domain" description="FYVE-type" evidence="7">
    <location>
        <begin position="59"/>
        <end position="115"/>
    </location>
</feature>
<evidence type="ECO:0000256" key="5">
    <source>
        <dbReference type="SAM" id="MobiDB-lite"/>
    </source>
</evidence>
<dbReference type="InterPro" id="IPR017455">
    <property type="entry name" value="Znf_FYVE-rel"/>
</dbReference>
<feature type="compositionally biased region" description="Low complexity" evidence="5">
    <location>
        <begin position="179"/>
        <end position="192"/>
    </location>
</feature>
<evidence type="ECO:0000256" key="1">
    <source>
        <dbReference type="ARBA" id="ARBA00022723"/>
    </source>
</evidence>
<dbReference type="InterPro" id="IPR013083">
    <property type="entry name" value="Znf_RING/FYVE/PHD"/>
</dbReference>
<protein>
    <recommendedName>
        <fullName evidence="7">FYVE-type domain-containing protein</fullName>
    </recommendedName>
</protein>
<dbReference type="GO" id="GO:0008270">
    <property type="term" value="F:zinc ion binding"/>
    <property type="evidence" value="ECO:0007669"/>
    <property type="project" value="UniProtKB-KW"/>
</dbReference>
<keyword evidence="6" id="KW-1133">Transmembrane helix</keyword>
<evidence type="ECO:0000313" key="8">
    <source>
        <dbReference type="EMBL" id="DAZ94312.1"/>
    </source>
</evidence>
<dbReference type="PANTHER" id="PTHR46280:SF3">
    <property type="entry name" value="PLECKSTRIN HOMOLOGY DOMAIN-CONTAINING FAMILY F MEMBER 1 HOMOLOG"/>
    <property type="match status" value="1"/>
</dbReference>
<dbReference type="PROSITE" id="PS50178">
    <property type="entry name" value="ZF_FYVE"/>
    <property type="match status" value="1"/>
</dbReference>
<feature type="region of interest" description="Disordered" evidence="5">
    <location>
        <begin position="1"/>
        <end position="25"/>
    </location>
</feature>
<dbReference type="InterPro" id="IPR011011">
    <property type="entry name" value="Znf_FYVE_PHD"/>
</dbReference>
<dbReference type="InterPro" id="IPR000306">
    <property type="entry name" value="Znf_FYVE"/>
</dbReference>
<dbReference type="GO" id="GO:0035091">
    <property type="term" value="F:phosphatidylinositol binding"/>
    <property type="evidence" value="ECO:0007669"/>
    <property type="project" value="TreeGrafter"/>
</dbReference>
<evidence type="ECO:0000256" key="6">
    <source>
        <dbReference type="SAM" id="Phobius"/>
    </source>
</evidence>
<reference evidence="8" key="1">
    <citation type="submission" date="2022-11" db="EMBL/GenBank/DDBJ databases">
        <authorList>
            <person name="Morgan W.R."/>
            <person name="Tartar A."/>
        </authorList>
    </citation>
    <scope>NUCLEOTIDE SEQUENCE</scope>
    <source>
        <strain evidence="8">ARSEF 373</strain>
    </source>
</reference>
<accession>A0AAV2YGZ9</accession>
<feature type="compositionally biased region" description="Low complexity" evidence="5">
    <location>
        <begin position="156"/>
        <end position="166"/>
    </location>
</feature>
<keyword evidence="3" id="KW-0862">Zinc</keyword>
<comment type="caution">
    <text evidence="8">The sequence shown here is derived from an EMBL/GenBank/DDBJ whole genome shotgun (WGS) entry which is preliminary data.</text>
</comment>
<keyword evidence="9" id="KW-1185">Reference proteome</keyword>